<comment type="caution">
    <text evidence="2">The sequence shown here is derived from an EMBL/GenBank/DDBJ whole genome shotgun (WGS) entry which is preliminary data.</text>
</comment>
<keyword evidence="3" id="KW-1185">Reference proteome</keyword>
<gene>
    <name evidence="2" type="ORF">SAPIO_CDS1307</name>
</gene>
<name>A0A084GF13_PSEDA</name>
<dbReference type="SUPFAM" id="SSF52821">
    <property type="entry name" value="Rhodanese/Cell cycle control phosphatase"/>
    <property type="match status" value="1"/>
</dbReference>
<dbReference type="PANTHER" id="PTHR10828:SF50">
    <property type="entry name" value="REDUCTASE (ARC2), PUTATIVE (AFU_ORTHOLOGUE AFUA_6G13400)-RELATED"/>
    <property type="match status" value="1"/>
</dbReference>
<dbReference type="OMA" id="IKGWQKA"/>
<sequence length="155" mass="16977">MATTQEKEAPWWAAFGEPKAKVGSVPASTVLADLEAQPLGGPNVKRRFLLVDVRRTDYEGGTIASSINLPAHTIYQTRAIIYQLCKQAGVEQIIFYCGSCGGRGPRAAGWVQDYLDEVGEKDIKSVYLEGGIKGWVAAYGSRGMEFFDEKAWAKK</sequence>
<dbReference type="RefSeq" id="XP_016645724.1">
    <property type="nucleotide sequence ID" value="XM_016784608.1"/>
</dbReference>
<protein>
    <recommendedName>
        <fullName evidence="1">Rhodanese domain-containing protein</fullName>
    </recommendedName>
</protein>
<dbReference type="SMART" id="SM00450">
    <property type="entry name" value="RHOD"/>
    <property type="match status" value="1"/>
</dbReference>
<dbReference type="GO" id="GO:0005634">
    <property type="term" value="C:nucleus"/>
    <property type="evidence" value="ECO:0007669"/>
    <property type="project" value="TreeGrafter"/>
</dbReference>
<dbReference type="PROSITE" id="PS50206">
    <property type="entry name" value="RHODANESE_3"/>
    <property type="match status" value="1"/>
</dbReference>
<proteinExistence type="predicted"/>
<evidence type="ECO:0000259" key="1">
    <source>
        <dbReference type="PROSITE" id="PS50206"/>
    </source>
</evidence>
<dbReference type="PANTHER" id="PTHR10828">
    <property type="entry name" value="M-PHASE INDUCER PHOSPHATASE DUAL SPECIFICITY PHOSPHATASE CDC25"/>
    <property type="match status" value="1"/>
</dbReference>
<organism evidence="2 3">
    <name type="scientific">Pseudallescheria apiosperma</name>
    <name type="common">Scedosporium apiospermum</name>
    <dbReference type="NCBI Taxonomy" id="563466"/>
    <lineage>
        <taxon>Eukaryota</taxon>
        <taxon>Fungi</taxon>
        <taxon>Dikarya</taxon>
        <taxon>Ascomycota</taxon>
        <taxon>Pezizomycotina</taxon>
        <taxon>Sordariomycetes</taxon>
        <taxon>Hypocreomycetidae</taxon>
        <taxon>Microascales</taxon>
        <taxon>Microascaceae</taxon>
        <taxon>Scedosporium</taxon>
    </lineage>
</organism>
<dbReference type="Proteomes" id="UP000028545">
    <property type="component" value="Unassembled WGS sequence"/>
</dbReference>
<dbReference type="InterPro" id="IPR001763">
    <property type="entry name" value="Rhodanese-like_dom"/>
</dbReference>
<dbReference type="Gene3D" id="3.40.250.10">
    <property type="entry name" value="Rhodanese-like domain"/>
    <property type="match status" value="1"/>
</dbReference>
<evidence type="ECO:0000313" key="2">
    <source>
        <dbReference type="EMBL" id="KEZ45925.1"/>
    </source>
</evidence>
<dbReference type="VEuPathDB" id="FungiDB:SAPIO_CDS1307"/>
<dbReference type="InterPro" id="IPR036873">
    <property type="entry name" value="Rhodanese-like_dom_sf"/>
</dbReference>
<feature type="domain" description="Rhodanese" evidence="1">
    <location>
        <begin position="44"/>
        <end position="144"/>
    </location>
</feature>
<dbReference type="GO" id="GO:0005737">
    <property type="term" value="C:cytoplasm"/>
    <property type="evidence" value="ECO:0007669"/>
    <property type="project" value="TreeGrafter"/>
</dbReference>
<dbReference type="HOGENOM" id="CLU_107716_0_1_1"/>
<dbReference type="KEGG" id="sapo:SAPIO_CDS1307"/>
<dbReference type="OrthoDB" id="8300214at2759"/>
<evidence type="ECO:0000313" key="3">
    <source>
        <dbReference type="Proteomes" id="UP000028545"/>
    </source>
</evidence>
<dbReference type="Pfam" id="PF00581">
    <property type="entry name" value="Rhodanese"/>
    <property type="match status" value="1"/>
</dbReference>
<dbReference type="GeneID" id="27720379"/>
<reference evidence="2 3" key="1">
    <citation type="journal article" date="2014" name="Genome Announc.">
        <title>Draft genome sequence of the pathogenic fungus Scedosporium apiospermum.</title>
        <authorList>
            <person name="Vandeputte P."/>
            <person name="Ghamrawi S."/>
            <person name="Rechenmann M."/>
            <person name="Iltis A."/>
            <person name="Giraud S."/>
            <person name="Fleury M."/>
            <person name="Thornton C."/>
            <person name="Delhaes L."/>
            <person name="Meyer W."/>
            <person name="Papon N."/>
            <person name="Bouchara J.P."/>
        </authorList>
    </citation>
    <scope>NUCLEOTIDE SEQUENCE [LARGE SCALE GENOMIC DNA]</scope>
    <source>
        <strain evidence="2 3">IHEM 14462</strain>
    </source>
</reference>
<dbReference type="GO" id="GO:0004725">
    <property type="term" value="F:protein tyrosine phosphatase activity"/>
    <property type="evidence" value="ECO:0007669"/>
    <property type="project" value="TreeGrafter"/>
</dbReference>
<dbReference type="AlphaFoldDB" id="A0A084GF13"/>
<accession>A0A084GF13</accession>
<dbReference type="CDD" id="cd01443">
    <property type="entry name" value="Cdc25_Acr2p"/>
    <property type="match status" value="1"/>
</dbReference>
<dbReference type="EMBL" id="JOWA01000055">
    <property type="protein sequence ID" value="KEZ45925.1"/>
    <property type="molecule type" value="Genomic_DNA"/>
</dbReference>